<protein>
    <submittedName>
        <fullName evidence="1">Uncharacterized protein</fullName>
    </submittedName>
</protein>
<gene>
    <name evidence="1" type="ORF">OBBRIDRAFT_270469</name>
</gene>
<dbReference type="Proteomes" id="UP000250043">
    <property type="component" value="Unassembled WGS sequence"/>
</dbReference>
<evidence type="ECO:0000313" key="1">
    <source>
        <dbReference type="EMBL" id="OCH85977.1"/>
    </source>
</evidence>
<dbReference type="AlphaFoldDB" id="A0A8E2DGH8"/>
<evidence type="ECO:0000313" key="2">
    <source>
        <dbReference type="Proteomes" id="UP000250043"/>
    </source>
</evidence>
<sequence length="488" mass="53429">MWQITTVTNATSAQLWFSDGSPINKIRGGEGVSCRLIVESQGFLDITEIDFGAQVLLDFNGIPISISTPVHNAGAATQKSSSSAVVDVYLTLPGDGTFSVAFGTTSQDERPRGGSGALKPLPLVSASDAEFFDQMITQKYVPYQNIPDAPGRTVEELKVLGKQLFPFSPHSFQLAMAVYDWTTASFTRVVFMKIFEYTGIPISPFPLDQNSVAQMIWQSNWGSYKPGDPDYMNSFMMKPASTVEDVQSQLTSVGARLHELSAVENRLLAAAWQAMPRTSLIAKPRLFSGQVDIYQLGLDRFGIEFLQCPLNEGPIGETLIMAFASALSSYVSAGHVITTKMVWSFTDSCEDAMHYENGILLVANPPDDDAWVWEAATYITPLSDDPTKIEYTFAPGTSFLVQSVDQATVSGKQVVVINLRPVPPAARKDGGAPRRDFKIAPLPLDEFERLAASYSPEREKKATRDQIPHKTRGRRCRCVDVAEGLIAA</sequence>
<proteinExistence type="predicted"/>
<name>A0A8E2DGH8_9APHY</name>
<organism evidence="1 2">
    <name type="scientific">Obba rivulosa</name>
    <dbReference type="NCBI Taxonomy" id="1052685"/>
    <lineage>
        <taxon>Eukaryota</taxon>
        <taxon>Fungi</taxon>
        <taxon>Dikarya</taxon>
        <taxon>Basidiomycota</taxon>
        <taxon>Agaricomycotina</taxon>
        <taxon>Agaricomycetes</taxon>
        <taxon>Polyporales</taxon>
        <taxon>Gelatoporiaceae</taxon>
        <taxon>Obba</taxon>
    </lineage>
</organism>
<keyword evidence="2" id="KW-1185">Reference proteome</keyword>
<accession>A0A8E2DGH8</accession>
<reference evidence="1 2" key="1">
    <citation type="submission" date="2016-07" db="EMBL/GenBank/DDBJ databases">
        <title>Draft genome of the white-rot fungus Obba rivulosa 3A-2.</title>
        <authorList>
            <consortium name="DOE Joint Genome Institute"/>
            <person name="Miettinen O."/>
            <person name="Riley R."/>
            <person name="Acob R."/>
            <person name="Barry K."/>
            <person name="Cullen D."/>
            <person name="De Vries R."/>
            <person name="Hainaut M."/>
            <person name="Hatakka A."/>
            <person name="Henrissat B."/>
            <person name="Hilden K."/>
            <person name="Kuo R."/>
            <person name="Labutti K."/>
            <person name="Lipzen A."/>
            <person name="Makela M.R."/>
            <person name="Sandor L."/>
            <person name="Spatafora J.W."/>
            <person name="Grigoriev I.V."/>
            <person name="Hibbett D.S."/>
        </authorList>
    </citation>
    <scope>NUCLEOTIDE SEQUENCE [LARGE SCALE GENOMIC DNA]</scope>
    <source>
        <strain evidence="1 2">3A-2</strain>
    </source>
</reference>
<dbReference type="OrthoDB" id="5364250at2759"/>
<dbReference type="EMBL" id="KV722552">
    <property type="protein sequence ID" value="OCH85977.1"/>
    <property type="molecule type" value="Genomic_DNA"/>
</dbReference>